<dbReference type="Proteomes" id="UP000005092">
    <property type="component" value="Unassembled WGS sequence"/>
</dbReference>
<dbReference type="InterPro" id="IPR047655">
    <property type="entry name" value="Transpos_IS630-like"/>
</dbReference>
<dbReference type="HOGENOM" id="CLU_056788_2_3_5"/>
<dbReference type="EMBL" id="JH719381">
    <property type="protein sequence ID" value="EJB06448.1"/>
    <property type="molecule type" value="Genomic_DNA"/>
</dbReference>
<sequence>MILGGIAIGIPFWTQIRFILQAGKEAGLDARPFSHDLRERVVGAVTQEGLSCRAAAKRFGIGISTAIDWVRRFHATGSAAPGQMGGHKPRAICGGHREWLVERCRASAFTLRGLVAELAERGLDVDYRSVWAFVRDEGLSYKKKTLVASERERPDVAARRARWLKHRHRIDPARLLFIDETWTKTNMAPLRGWAPRGERLLGKAPFGHWNTMTFIAALRTDRVSAPWIIDGPINAERFLIYVEKVLVPELKPGDIVVMDNLGSHKAKAIRVATRRAGARLFFLPQYSPDLNPIEKLFAKIKHGLRQAQARTRNAIDDALAAILQTVSPKECLNYFKEAGYERT</sequence>
<dbReference type="Pfam" id="PF13358">
    <property type="entry name" value="DDE_3"/>
    <property type="match status" value="1"/>
</dbReference>
<dbReference type="SUPFAM" id="SSF46689">
    <property type="entry name" value="Homeodomain-like"/>
    <property type="match status" value="1"/>
</dbReference>
<accession>J0H855</accession>
<protein>
    <submittedName>
        <fullName evidence="2">Transposase</fullName>
    </submittedName>
</protein>
<dbReference type="NCBIfam" id="NF033545">
    <property type="entry name" value="transpos_IS630"/>
    <property type="match status" value="1"/>
</dbReference>
<evidence type="ECO:0000313" key="2">
    <source>
        <dbReference type="EMBL" id="EJB06448.1"/>
    </source>
</evidence>
<dbReference type="AlphaFoldDB" id="J0H855"/>
<gene>
    <name evidence="2" type="ORF">Rleg9DRAFT_5386</name>
</gene>
<dbReference type="Gene3D" id="3.30.420.10">
    <property type="entry name" value="Ribonuclease H-like superfamily/Ribonuclease H"/>
    <property type="match status" value="1"/>
</dbReference>
<evidence type="ECO:0000259" key="1">
    <source>
        <dbReference type="Pfam" id="PF13358"/>
    </source>
</evidence>
<evidence type="ECO:0000313" key="3">
    <source>
        <dbReference type="Proteomes" id="UP000005092"/>
    </source>
</evidence>
<name>J0H855_RHILT</name>
<feature type="domain" description="Tc1-like transposase DDE" evidence="1">
    <location>
        <begin position="174"/>
        <end position="313"/>
    </location>
</feature>
<proteinExistence type="predicted"/>
<dbReference type="InterPro" id="IPR036397">
    <property type="entry name" value="RNaseH_sf"/>
</dbReference>
<dbReference type="InterPro" id="IPR038717">
    <property type="entry name" value="Tc1-like_DDE_dom"/>
</dbReference>
<reference evidence="2 3" key="1">
    <citation type="submission" date="2012-02" db="EMBL/GenBank/DDBJ databases">
        <title>Improved High-Quality Draft Sequence of Rhizobium leguminosarum bv. trifolii WSM597.</title>
        <authorList>
            <consortium name="US DOE Joint Genome Institute"/>
            <person name="Lucas S."/>
            <person name="Han J."/>
            <person name="Lapidus A."/>
            <person name="Cheng J.-F."/>
            <person name="Goodwin L."/>
            <person name="Pitluck S."/>
            <person name="Peters L."/>
            <person name="Ovchinnikova G."/>
            <person name="Held B."/>
            <person name="Detter J.C."/>
            <person name="Han C."/>
            <person name="Tapia R."/>
            <person name="Land M."/>
            <person name="Hauser L."/>
            <person name="Kyrpides N."/>
            <person name="Ivanova N."/>
            <person name="Pagani I."/>
            <person name="Brau L."/>
            <person name="Yates R."/>
            <person name="O'Hara G."/>
            <person name="Rui T."/>
            <person name="Howieson J."/>
            <person name="Reeve W."/>
            <person name="Woyke T."/>
        </authorList>
    </citation>
    <scope>NUCLEOTIDE SEQUENCE [LARGE SCALE GENOMIC DNA]</scope>
    <source>
        <strain evidence="2 3">WSM597</strain>
    </source>
</reference>
<dbReference type="InterPro" id="IPR009057">
    <property type="entry name" value="Homeodomain-like_sf"/>
</dbReference>
<dbReference type="GO" id="GO:0003676">
    <property type="term" value="F:nucleic acid binding"/>
    <property type="evidence" value="ECO:0007669"/>
    <property type="project" value="InterPro"/>
</dbReference>
<dbReference type="Pfam" id="PF13384">
    <property type="entry name" value="HTH_23"/>
    <property type="match status" value="1"/>
</dbReference>
<dbReference type="PANTHER" id="PTHR46564:SF1">
    <property type="entry name" value="TRANSPOSASE"/>
    <property type="match status" value="1"/>
</dbReference>
<organism evidence="2 3">
    <name type="scientific">Rhizobium leguminosarum bv. trifolii WSM597</name>
    <dbReference type="NCBI Taxonomy" id="754764"/>
    <lineage>
        <taxon>Bacteria</taxon>
        <taxon>Pseudomonadati</taxon>
        <taxon>Pseudomonadota</taxon>
        <taxon>Alphaproteobacteria</taxon>
        <taxon>Hyphomicrobiales</taxon>
        <taxon>Rhizobiaceae</taxon>
        <taxon>Rhizobium/Agrobacterium group</taxon>
        <taxon>Rhizobium</taxon>
    </lineage>
</organism>
<dbReference type="PANTHER" id="PTHR46564">
    <property type="entry name" value="TRANSPOSASE"/>
    <property type="match status" value="1"/>
</dbReference>